<name>A0ABS6Z833_9ACTN</name>
<evidence type="ECO:0000256" key="1">
    <source>
        <dbReference type="SAM" id="MobiDB-lite"/>
    </source>
</evidence>
<comment type="caution">
    <text evidence="2">The sequence shown here is derived from an EMBL/GenBank/DDBJ whole genome shotgun (WGS) entry which is preliminary data.</text>
</comment>
<accession>A0ABS6Z833</accession>
<gene>
    <name evidence="2" type="ORF">GPJ59_18990</name>
</gene>
<keyword evidence="3" id="KW-1185">Reference proteome</keyword>
<evidence type="ECO:0008006" key="4">
    <source>
        <dbReference type="Google" id="ProtNLM"/>
    </source>
</evidence>
<dbReference type="RefSeq" id="WP_219668394.1">
    <property type="nucleotide sequence ID" value="NZ_WTFF01000129.1"/>
</dbReference>
<feature type="region of interest" description="Disordered" evidence="1">
    <location>
        <begin position="1"/>
        <end position="76"/>
    </location>
</feature>
<feature type="compositionally biased region" description="Low complexity" evidence="1">
    <location>
        <begin position="42"/>
        <end position="52"/>
    </location>
</feature>
<reference evidence="2 3" key="1">
    <citation type="submission" date="2019-12" db="EMBL/GenBank/DDBJ databases">
        <title>Genome sequence of Streptomyces bambusae.</title>
        <authorList>
            <person name="Bansal K."/>
            <person name="Choksket S."/>
            <person name="Korpole S."/>
            <person name="Patil P.B."/>
        </authorList>
    </citation>
    <scope>NUCLEOTIDE SEQUENCE [LARGE SCALE GENOMIC DNA]</scope>
    <source>
        <strain evidence="2 3">SK60</strain>
    </source>
</reference>
<evidence type="ECO:0000313" key="3">
    <source>
        <dbReference type="Proteomes" id="UP000812013"/>
    </source>
</evidence>
<dbReference type="EMBL" id="WTFF01000129">
    <property type="protein sequence ID" value="MBW5483911.1"/>
    <property type="molecule type" value="Genomic_DNA"/>
</dbReference>
<evidence type="ECO:0000313" key="2">
    <source>
        <dbReference type="EMBL" id="MBW5483911.1"/>
    </source>
</evidence>
<protein>
    <recommendedName>
        <fullName evidence="4">Sigma-like protein</fullName>
    </recommendedName>
</protein>
<organism evidence="2 3">
    <name type="scientific">Streptomyces bambusae</name>
    <dbReference type="NCBI Taxonomy" id="1550616"/>
    <lineage>
        <taxon>Bacteria</taxon>
        <taxon>Bacillati</taxon>
        <taxon>Actinomycetota</taxon>
        <taxon>Actinomycetes</taxon>
        <taxon>Kitasatosporales</taxon>
        <taxon>Streptomycetaceae</taxon>
        <taxon>Streptomyces</taxon>
    </lineage>
</organism>
<sequence>MTTSDSAAKIPNDGDIKPFDNHATGIEITPMDNHATSEPLLAPDAAPTAPTAPAKPPVAPGEEIETLDNHATGPRP</sequence>
<proteinExistence type="predicted"/>
<dbReference type="Proteomes" id="UP000812013">
    <property type="component" value="Unassembled WGS sequence"/>
</dbReference>